<dbReference type="PaxDb" id="3218-PP1S219_28V6.1"/>
<evidence type="ECO:0000256" key="3">
    <source>
        <dbReference type="PROSITE-ProRule" id="PRU00221"/>
    </source>
</evidence>
<name>A0A2K1KNF7_PHYPA</name>
<dbReference type="RefSeq" id="XP_024373753.1">
    <property type="nucleotide sequence ID" value="XM_024517985.2"/>
</dbReference>
<dbReference type="EnsemblPlants" id="Pp3c4_14370V3.3">
    <property type="protein sequence ID" value="Pp3c4_14370V3.3"/>
    <property type="gene ID" value="Pp3c4_14370"/>
</dbReference>
<feature type="repeat" description="WD" evidence="3">
    <location>
        <begin position="641"/>
        <end position="681"/>
    </location>
</feature>
<organism evidence="5">
    <name type="scientific">Physcomitrium patens</name>
    <name type="common">Spreading-leaved earth moss</name>
    <name type="synonym">Physcomitrella patens</name>
    <dbReference type="NCBI Taxonomy" id="3218"/>
    <lineage>
        <taxon>Eukaryota</taxon>
        <taxon>Viridiplantae</taxon>
        <taxon>Streptophyta</taxon>
        <taxon>Embryophyta</taxon>
        <taxon>Bryophyta</taxon>
        <taxon>Bryophytina</taxon>
        <taxon>Bryopsida</taxon>
        <taxon>Funariidae</taxon>
        <taxon>Funariales</taxon>
        <taxon>Funariaceae</taxon>
        <taxon>Physcomitrium</taxon>
    </lineage>
</organism>
<dbReference type="PANTHER" id="PTHR14221">
    <property type="entry name" value="WD REPEAT DOMAIN 44"/>
    <property type="match status" value="1"/>
</dbReference>
<evidence type="ECO:0000313" key="7">
    <source>
        <dbReference type="Proteomes" id="UP000006727"/>
    </source>
</evidence>
<dbReference type="AlphaFoldDB" id="A0A2K1KNF7"/>
<dbReference type="KEGG" id="ppp:112281455"/>
<dbReference type="OrthoDB" id="408728at2759"/>
<reference evidence="5 7" key="2">
    <citation type="journal article" date="2018" name="Plant J.">
        <title>The Physcomitrella patens chromosome-scale assembly reveals moss genome structure and evolution.</title>
        <authorList>
            <person name="Lang D."/>
            <person name="Ullrich K.K."/>
            <person name="Murat F."/>
            <person name="Fuchs J."/>
            <person name="Jenkins J."/>
            <person name="Haas F.B."/>
            <person name="Piednoel M."/>
            <person name="Gundlach H."/>
            <person name="Van Bel M."/>
            <person name="Meyberg R."/>
            <person name="Vives C."/>
            <person name="Morata J."/>
            <person name="Symeonidi A."/>
            <person name="Hiss M."/>
            <person name="Muchero W."/>
            <person name="Kamisugi Y."/>
            <person name="Saleh O."/>
            <person name="Blanc G."/>
            <person name="Decker E.L."/>
            <person name="van Gessel N."/>
            <person name="Grimwood J."/>
            <person name="Hayes R.D."/>
            <person name="Graham S.W."/>
            <person name="Gunter L.E."/>
            <person name="McDaniel S.F."/>
            <person name="Hoernstein S.N.W."/>
            <person name="Larsson A."/>
            <person name="Li F.W."/>
            <person name="Perroud P.F."/>
            <person name="Phillips J."/>
            <person name="Ranjan P."/>
            <person name="Rokshar D.S."/>
            <person name="Rothfels C.J."/>
            <person name="Schneider L."/>
            <person name="Shu S."/>
            <person name="Stevenson D.W."/>
            <person name="Thummler F."/>
            <person name="Tillich M."/>
            <person name="Villarreal Aguilar J.C."/>
            <person name="Widiez T."/>
            <person name="Wong G.K."/>
            <person name="Wymore A."/>
            <person name="Zhang Y."/>
            <person name="Zimmer A.D."/>
            <person name="Quatrano R.S."/>
            <person name="Mayer K.F.X."/>
            <person name="Goodstein D."/>
            <person name="Casacuberta J.M."/>
            <person name="Vandepoele K."/>
            <person name="Reski R."/>
            <person name="Cuming A.C."/>
            <person name="Tuskan G.A."/>
            <person name="Maumus F."/>
            <person name="Salse J."/>
            <person name="Schmutz J."/>
            <person name="Rensing S.A."/>
        </authorList>
    </citation>
    <scope>NUCLEOTIDE SEQUENCE [LARGE SCALE GENOMIC DNA]</scope>
    <source>
        <strain evidence="6 7">cv. Gransden 2004</strain>
    </source>
</reference>
<feature type="region of interest" description="Disordered" evidence="4">
    <location>
        <begin position="1"/>
        <end position="34"/>
    </location>
</feature>
<dbReference type="Gramene" id="Pp3c4_14370V3.4">
    <property type="protein sequence ID" value="Pp3c4_14370V3.4"/>
    <property type="gene ID" value="Pp3c4_14370"/>
</dbReference>
<proteinExistence type="predicted"/>
<dbReference type="PROSITE" id="PS50082">
    <property type="entry name" value="WD_REPEATS_2"/>
    <property type="match status" value="4"/>
</dbReference>
<dbReference type="PRINTS" id="PR00320">
    <property type="entry name" value="GPROTEINBRPT"/>
</dbReference>
<evidence type="ECO:0000313" key="6">
    <source>
        <dbReference type="EnsemblPlants" id="Pp3c4_14370V3.1"/>
    </source>
</evidence>
<dbReference type="Pfam" id="PF00400">
    <property type="entry name" value="WD40"/>
    <property type="match status" value="5"/>
</dbReference>
<dbReference type="InterPro" id="IPR001680">
    <property type="entry name" value="WD40_rpt"/>
</dbReference>
<dbReference type="PROSITE" id="PS50294">
    <property type="entry name" value="WD_REPEATS_REGION"/>
    <property type="match status" value="3"/>
</dbReference>
<dbReference type="FunFam" id="2.130.10.10:FF:001729">
    <property type="entry name" value="Predicted protein"/>
    <property type="match status" value="1"/>
</dbReference>
<feature type="compositionally biased region" description="Acidic residues" evidence="4">
    <location>
        <begin position="1"/>
        <end position="11"/>
    </location>
</feature>
<feature type="region of interest" description="Disordered" evidence="4">
    <location>
        <begin position="389"/>
        <end position="408"/>
    </location>
</feature>
<evidence type="ECO:0000256" key="2">
    <source>
        <dbReference type="ARBA" id="ARBA00022737"/>
    </source>
</evidence>
<accession>A0A2K1KNF7</accession>
<keyword evidence="7" id="KW-1185">Reference proteome</keyword>
<sequence length="1090" mass="120149">MGEESVSDDEFHESFEDVPSTLSSDSTGEGSDRDVRMHTAGIAPATGIDRLPVWTPSAFQSKFSVWKDDPGTINERRERFFKKMGLKSSRDDPTYAHILDLSGGFASSETGFKKPRKLCEEAVTGTRADGYVKPTCENCGGERKGVSTQRCAHLESLRPEKLGTDVEQALKPLFTENGFKVDSDNVRVEVTGSRAIHERNLADTCCIAGGNGELGSKSSDSRFSISPGYKTCECTDSVSSDGTHNLHESCGNKTEVVSNQGSIHNRFDSDSSYLVEGVRRLESGHQHQASSSQENLFRSSDTDSEYALGSPDVHNGIESIMDERFKIRDLDSGKQFLMKKFNRDGSLNMLREMDTGKDLTFAEFERTLGLVSPVTQELKMRQLALDGQVSIRNSEPKTDEKAPSTTKRRGWLRKLKGAVKRKSKDGLVKGESARSVAVYDSVDDIDASSVVGSISGDASPKGDSSFSGLKRKEFTKCDSMPGLPIDDVDDSFWRSPQKVKVRSRQKSSRDLSDLHLSQEISAHQGAIWTMKFSPDGCYLASAGQDRIIHVWEVIDHPSVTESELYGGLHKVDIELRQRESSVKGDNDGSIKAGQDRIMSKIDKEGSIKSGRGTLRKLKSSNQSKGPVPKLFWLSEKPICSFKGHTEDILDLSWSRSQFLLSSSMDNTVRLWHISYDECLRIFPHNDFVTCAQFNPLDDRYFLSGSLDDKVRIWSIPDHHVVDWSDLQEMVTAVCYTPDGKKAIVGSYKGTCRFYNAIGNKLQLQAHVDVREESKKARGKKITGLHCMPKDPNKVLVTSNDSRVRVYDGLDLVAKYKGLRNVKSQISSSFSPNGDFIISASEDSRVLVWSSANRDISNKSSLYRKDKQLSCEEFTSRHVSVAIAWPDSSVRSACDPPGRSERFGSVQVASELGLSPPREEPVVVTTKGTEENSKCPSYCLGRSPLGIFGSGRKNSVAVADELTSKKQVESGSLGNHGHQLDASPVDISAKVSVQSLSLEENPSYLQRRPSFFPERGSTTWPEEKLDSLRMSRPSMMQSASIVSNMSDLNGGEVTPPSDLVNVSAAWGLVIVTAGLGGEITTFQNYGFPVRL</sequence>
<dbReference type="Gramene" id="Pp3c4_14370V3.3">
    <property type="protein sequence ID" value="Pp3c4_14370V3.3"/>
    <property type="gene ID" value="Pp3c4_14370"/>
</dbReference>
<dbReference type="Gramene" id="Pp3c4_14370V3.1">
    <property type="protein sequence ID" value="Pp3c4_14370V3.1"/>
    <property type="gene ID" value="Pp3c4_14370"/>
</dbReference>
<gene>
    <name evidence="6" type="primary">LOC112281455</name>
    <name evidence="5" type="ORF">PHYPA_006202</name>
</gene>
<dbReference type="EnsemblPlants" id="Pp3c4_14370V3.4">
    <property type="protein sequence ID" value="Pp3c4_14370V3.4"/>
    <property type="gene ID" value="Pp3c4_14370"/>
</dbReference>
<feature type="repeat" description="WD" evidence="3">
    <location>
        <begin position="520"/>
        <end position="553"/>
    </location>
</feature>
<feature type="compositionally biased region" description="Polar residues" evidence="4">
    <location>
        <begin position="286"/>
        <end position="299"/>
    </location>
</feature>
<dbReference type="InterPro" id="IPR019775">
    <property type="entry name" value="WD40_repeat_CS"/>
</dbReference>
<dbReference type="InterPro" id="IPR040324">
    <property type="entry name" value="WDR44/Dgr2"/>
</dbReference>
<feature type="compositionally biased region" description="Polar residues" evidence="4">
    <location>
        <begin position="20"/>
        <end position="29"/>
    </location>
</feature>
<reference evidence="6" key="3">
    <citation type="submission" date="2020-12" db="UniProtKB">
        <authorList>
            <consortium name="EnsemblPlants"/>
        </authorList>
    </citation>
    <scope>IDENTIFICATION</scope>
</reference>
<dbReference type="InterPro" id="IPR015943">
    <property type="entry name" value="WD40/YVTN_repeat-like_dom_sf"/>
</dbReference>
<dbReference type="EnsemblPlants" id="Pp3c4_14370V3.2">
    <property type="protein sequence ID" value="Pp3c4_14370V3.2"/>
    <property type="gene ID" value="Pp3c4_14370"/>
</dbReference>
<dbReference type="SUPFAM" id="SSF50978">
    <property type="entry name" value="WD40 repeat-like"/>
    <property type="match status" value="1"/>
</dbReference>
<dbReference type="EnsemblPlants" id="Pp3c4_14370V3.1">
    <property type="protein sequence ID" value="Pp3c4_14370V3.1"/>
    <property type="gene ID" value="Pp3c4_14370"/>
</dbReference>
<protein>
    <submittedName>
        <fullName evidence="5 6">Uncharacterized protein</fullName>
    </submittedName>
</protein>
<keyword evidence="1 3" id="KW-0853">WD repeat</keyword>
<dbReference type="Gramene" id="Pp3c4_14370V3.2">
    <property type="protein sequence ID" value="Pp3c4_14370V3.2"/>
    <property type="gene ID" value="Pp3c4_14370"/>
</dbReference>
<feature type="region of interest" description="Disordered" evidence="4">
    <location>
        <begin position="283"/>
        <end position="304"/>
    </location>
</feature>
<reference evidence="5 7" key="1">
    <citation type="journal article" date="2008" name="Science">
        <title>The Physcomitrella genome reveals evolutionary insights into the conquest of land by plants.</title>
        <authorList>
            <person name="Rensing S."/>
            <person name="Lang D."/>
            <person name="Zimmer A."/>
            <person name="Terry A."/>
            <person name="Salamov A."/>
            <person name="Shapiro H."/>
            <person name="Nishiyama T."/>
            <person name="Perroud P.-F."/>
            <person name="Lindquist E."/>
            <person name="Kamisugi Y."/>
            <person name="Tanahashi T."/>
            <person name="Sakakibara K."/>
            <person name="Fujita T."/>
            <person name="Oishi K."/>
            <person name="Shin-I T."/>
            <person name="Kuroki Y."/>
            <person name="Toyoda A."/>
            <person name="Suzuki Y."/>
            <person name="Hashimoto A."/>
            <person name="Yamaguchi K."/>
            <person name="Sugano A."/>
            <person name="Kohara Y."/>
            <person name="Fujiyama A."/>
            <person name="Anterola A."/>
            <person name="Aoki S."/>
            <person name="Ashton N."/>
            <person name="Barbazuk W.B."/>
            <person name="Barker E."/>
            <person name="Bennetzen J."/>
            <person name="Bezanilla M."/>
            <person name="Blankenship R."/>
            <person name="Cho S.H."/>
            <person name="Dutcher S."/>
            <person name="Estelle M."/>
            <person name="Fawcett J.A."/>
            <person name="Gundlach H."/>
            <person name="Hanada K."/>
            <person name="Heyl A."/>
            <person name="Hicks K.A."/>
            <person name="Hugh J."/>
            <person name="Lohr M."/>
            <person name="Mayer K."/>
            <person name="Melkozernov A."/>
            <person name="Murata T."/>
            <person name="Nelson D."/>
            <person name="Pils B."/>
            <person name="Prigge M."/>
            <person name="Reiss B."/>
            <person name="Renner T."/>
            <person name="Rombauts S."/>
            <person name="Rushton P."/>
            <person name="Sanderfoot A."/>
            <person name="Schween G."/>
            <person name="Shiu S.-H."/>
            <person name="Stueber K."/>
            <person name="Theodoulou F.L."/>
            <person name="Tu H."/>
            <person name="Van de Peer Y."/>
            <person name="Verrier P.J."/>
            <person name="Waters E."/>
            <person name="Wood A."/>
            <person name="Yang L."/>
            <person name="Cove D."/>
            <person name="Cuming A."/>
            <person name="Hasebe M."/>
            <person name="Lucas S."/>
            <person name="Mishler D.B."/>
            <person name="Reski R."/>
            <person name="Grigoriev I."/>
            <person name="Quatrano R.S."/>
            <person name="Boore J.L."/>
        </authorList>
    </citation>
    <scope>NUCLEOTIDE SEQUENCE [LARGE SCALE GENOMIC DNA]</scope>
    <source>
        <strain evidence="6 7">cv. Gransden 2004</strain>
    </source>
</reference>
<dbReference type="Gene3D" id="2.130.10.10">
    <property type="entry name" value="YVTN repeat-like/Quinoprotein amine dehydrogenase"/>
    <property type="match status" value="1"/>
</dbReference>
<dbReference type="InterPro" id="IPR036322">
    <property type="entry name" value="WD40_repeat_dom_sf"/>
</dbReference>
<feature type="repeat" description="WD" evidence="3">
    <location>
        <begin position="828"/>
        <end position="858"/>
    </location>
</feature>
<feature type="repeat" description="WD" evidence="3">
    <location>
        <begin position="681"/>
        <end position="715"/>
    </location>
</feature>
<keyword evidence="2" id="KW-0677">Repeat</keyword>
<dbReference type="STRING" id="3218.A0A2K1KNF7"/>
<evidence type="ECO:0000313" key="5">
    <source>
        <dbReference type="EMBL" id="PNR55306.1"/>
    </source>
</evidence>
<dbReference type="PANTHER" id="PTHR14221:SF0">
    <property type="entry name" value="WD REPEAT-CONTAINING PROTEIN 44"/>
    <property type="match status" value="1"/>
</dbReference>
<dbReference type="FunCoup" id="A0A2K1KNF7">
    <property type="interactions" value="3547"/>
</dbReference>
<dbReference type="PROSITE" id="PS00678">
    <property type="entry name" value="WD_REPEATS_1"/>
    <property type="match status" value="1"/>
</dbReference>
<dbReference type="EMBL" id="ABEU02000004">
    <property type="protein sequence ID" value="PNR55306.1"/>
    <property type="molecule type" value="Genomic_DNA"/>
</dbReference>
<dbReference type="InterPro" id="IPR020472">
    <property type="entry name" value="WD40_PAC1"/>
</dbReference>
<evidence type="ECO:0000256" key="1">
    <source>
        <dbReference type="ARBA" id="ARBA00022574"/>
    </source>
</evidence>
<dbReference type="GeneID" id="112281455"/>
<evidence type="ECO:0000256" key="4">
    <source>
        <dbReference type="SAM" id="MobiDB-lite"/>
    </source>
</evidence>
<dbReference type="SMART" id="SM00320">
    <property type="entry name" value="WD40"/>
    <property type="match status" value="6"/>
</dbReference>
<dbReference type="Proteomes" id="UP000006727">
    <property type="component" value="Chromosome 4"/>
</dbReference>